<dbReference type="Gene3D" id="3.90.25.10">
    <property type="entry name" value="UDP-galactose 4-epimerase, domain 1"/>
    <property type="match status" value="1"/>
</dbReference>
<reference evidence="5" key="2">
    <citation type="submission" date="2015-01" db="EMBL/GenBank/DDBJ databases">
        <title>Evolutionary Origins and Diversification of the Mycorrhizal Mutualists.</title>
        <authorList>
            <consortium name="DOE Joint Genome Institute"/>
            <consortium name="Mycorrhizal Genomics Consortium"/>
            <person name="Kohler A."/>
            <person name="Kuo A."/>
            <person name="Nagy L.G."/>
            <person name="Floudas D."/>
            <person name="Copeland A."/>
            <person name="Barry K.W."/>
            <person name="Cichocki N."/>
            <person name="Veneault-Fourrey C."/>
            <person name="LaButti K."/>
            <person name="Lindquist E.A."/>
            <person name="Lipzen A."/>
            <person name="Lundell T."/>
            <person name="Morin E."/>
            <person name="Murat C."/>
            <person name="Riley R."/>
            <person name="Ohm R."/>
            <person name="Sun H."/>
            <person name="Tunlid A."/>
            <person name="Henrissat B."/>
            <person name="Grigoriev I.V."/>
            <person name="Hibbett D.S."/>
            <person name="Martin F."/>
        </authorList>
    </citation>
    <scope>NUCLEOTIDE SEQUENCE [LARGE SCALE GENOMIC DNA]</scope>
    <source>
        <strain evidence="5">Zn</strain>
    </source>
</reference>
<dbReference type="AlphaFoldDB" id="A0A0C3CEL2"/>
<dbReference type="OrthoDB" id="3358371at2759"/>
<evidence type="ECO:0000313" key="5">
    <source>
        <dbReference type="Proteomes" id="UP000054321"/>
    </source>
</evidence>
<feature type="domain" description="NmrA-like" evidence="3">
    <location>
        <begin position="6"/>
        <end position="300"/>
    </location>
</feature>
<dbReference type="InterPro" id="IPR008030">
    <property type="entry name" value="NmrA-like"/>
</dbReference>
<gene>
    <name evidence="4" type="ORF">OIDMADRAFT_169139</name>
</gene>
<proteinExistence type="inferred from homology"/>
<reference evidence="4 5" key="1">
    <citation type="submission" date="2014-04" db="EMBL/GenBank/DDBJ databases">
        <authorList>
            <consortium name="DOE Joint Genome Institute"/>
            <person name="Kuo A."/>
            <person name="Martino E."/>
            <person name="Perotto S."/>
            <person name="Kohler A."/>
            <person name="Nagy L.G."/>
            <person name="Floudas D."/>
            <person name="Copeland A."/>
            <person name="Barry K.W."/>
            <person name="Cichocki N."/>
            <person name="Veneault-Fourrey C."/>
            <person name="LaButti K."/>
            <person name="Lindquist E.A."/>
            <person name="Lipzen A."/>
            <person name="Lundell T."/>
            <person name="Morin E."/>
            <person name="Murat C."/>
            <person name="Sun H."/>
            <person name="Tunlid A."/>
            <person name="Henrissat B."/>
            <person name="Grigoriev I.V."/>
            <person name="Hibbett D.S."/>
            <person name="Martin F."/>
            <person name="Nordberg H.P."/>
            <person name="Cantor M.N."/>
            <person name="Hua S.X."/>
        </authorList>
    </citation>
    <scope>NUCLEOTIDE SEQUENCE [LARGE SCALE GENOMIC DNA]</scope>
    <source>
        <strain evidence="4 5">Zn</strain>
    </source>
</reference>
<dbReference type="HOGENOM" id="CLU_007383_8_6_1"/>
<dbReference type="PANTHER" id="PTHR42748:SF29">
    <property type="entry name" value="NMRA-LIKE DOMAIN-CONTAINING PROTEIN"/>
    <property type="match status" value="1"/>
</dbReference>
<accession>A0A0C3CEL2</accession>
<sequence length="340" mass="36989">MASASKKIIAVVGATGNQGGSVARTFLALPEWHVRCLTRNPSSKASQDLVSLGAEVVQADMNSESSMSNAFKDVHAIFLNTDFWETYLPPAAGASPRNPDEPSPSTIAFEREVSHGKNAALAASKVPTLERLVYSALSPAGKLSHGKYVHSYHWESKAAIVEFLKSEVPELAKKTSEIYLGAYTTNALLMPRPDPATGKFTFISPLSAQTRIPIIDPTTSTGPFVRALIESEPAGTRLLAYDSYPTMSEAVDIWRRASGKEASFHVMPIQKMVEVLGIPIEVLDGVGFIEEFGYMGGEKVTEPDALSTKVNTKSFEEWMMERDWKEVLEAGAQMMKSVGK</sequence>
<comment type="similarity">
    <text evidence="1">Belongs to the NmrA-type oxidoreductase family.</text>
</comment>
<name>A0A0C3CEL2_OIDMZ</name>
<dbReference type="SUPFAM" id="SSF51735">
    <property type="entry name" value="NAD(P)-binding Rossmann-fold domains"/>
    <property type="match status" value="1"/>
</dbReference>
<dbReference type="PANTHER" id="PTHR42748">
    <property type="entry name" value="NITROGEN METABOLITE REPRESSION PROTEIN NMRA FAMILY MEMBER"/>
    <property type="match status" value="1"/>
</dbReference>
<dbReference type="EMBL" id="KN832882">
    <property type="protein sequence ID" value="KIM97378.1"/>
    <property type="molecule type" value="Genomic_DNA"/>
</dbReference>
<evidence type="ECO:0000313" key="4">
    <source>
        <dbReference type="EMBL" id="KIM97378.1"/>
    </source>
</evidence>
<dbReference type="InterPro" id="IPR036291">
    <property type="entry name" value="NAD(P)-bd_dom_sf"/>
</dbReference>
<evidence type="ECO:0000256" key="2">
    <source>
        <dbReference type="ARBA" id="ARBA00022857"/>
    </source>
</evidence>
<dbReference type="Gene3D" id="3.40.50.720">
    <property type="entry name" value="NAD(P)-binding Rossmann-like Domain"/>
    <property type="match status" value="1"/>
</dbReference>
<evidence type="ECO:0000259" key="3">
    <source>
        <dbReference type="Pfam" id="PF05368"/>
    </source>
</evidence>
<dbReference type="Proteomes" id="UP000054321">
    <property type="component" value="Unassembled WGS sequence"/>
</dbReference>
<dbReference type="InterPro" id="IPR051164">
    <property type="entry name" value="NmrA-like_oxidored"/>
</dbReference>
<protein>
    <recommendedName>
        <fullName evidence="3">NmrA-like domain-containing protein</fullName>
    </recommendedName>
</protein>
<dbReference type="Pfam" id="PF05368">
    <property type="entry name" value="NmrA"/>
    <property type="match status" value="1"/>
</dbReference>
<evidence type="ECO:0000256" key="1">
    <source>
        <dbReference type="ARBA" id="ARBA00006328"/>
    </source>
</evidence>
<keyword evidence="2" id="KW-0521">NADP</keyword>
<organism evidence="4 5">
    <name type="scientific">Oidiodendron maius (strain Zn)</name>
    <dbReference type="NCBI Taxonomy" id="913774"/>
    <lineage>
        <taxon>Eukaryota</taxon>
        <taxon>Fungi</taxon>
        <taxon>Dikarya</taxon>
        <taxon>Ascomycota</taxon>
        <taxon>Pezizomycotina</taxon>
        <taxon>Leotiomycetes</taxon>
        <taxon>Leotiomycetes incertae sedis</taxon>
        <taxon>Myxotrichaceae</taxon>
        <taxon>Oidiodendron</taxon>
    </lineage>
</organism>
<keyword evidence="5" id="KW-1185">Reference proteome</keyword>
<dbReference type="InParanoid" id="A0A0C3CEL2"/>
<dbReference type="STRING" id="913774.A0A0C3CEL2"/>
<dbReference type="GO" id="GO:0005634">
    <property type="term" value="C:nucleus"/>
    <property type="evidence" value="ECO:0007669"/>
    <property type="project" value="TreeGrafter"/>
</dbReference>